<proteinExistence type="predicted"/>
<evidence type="ECO:0000313" key="1">
    <source>
        <dbReference type="EMBL" id="SBW24700.1"/>
    </source>
</evidence>
<dbReference type="Proteomes" id="UP000199013">
    <property type="component" value="Unassembled WGS sequence"/>
</dbReference>
<organism evidence="1 2">
    <name type="scientific">Candidatus Protofrankia californiensis</name>
    <dbReference type="NCBI Taxonomy" id="1839754"/>
    <lineage>
        <taxon>Bacteria</taxon>
        <taxon>Bacillati</taxon>
        <taxon>Actinomycetota</taxon>
        <taxon>Actinomycetes</taxon>
        <taxon>Frankiales</taxon>
        <taxon>Frankiaceae</taxon>
        <taxon>Protofrankia</taxon>
    </lineage>
</organism>
<keyword evidence="2" id="KW-1185">Reference proteome</keyword>
<dbReference type="EMBL" id="FLUV01001779">
    <property type="protein sequence ID" value="SBW24700.1"/>
    <property type="molecule type" value="Genomic_DNA"/>
</dbReference>
<sequence>MYHQCPWSHSENSINSFPESIVGHPGRPDKVAVKCAVVAYQAYEVRLHLGGTHATHRTRHTRGGRWNLTALTA</sequence>
<reference evidence="2" key="1">
    <citation type="submission" date="2016-02" db="EMBL/GenBank/DDBJ databases">
        <authorList>
            <person name="Wibberg D."/>
        </authorList>
    </citation>
    <scope>NUCLEOTIDE SEQUENCE [LARGE SCALE GENOMIC DNA]</scope>
</reference>
<gene>
    <name evidence="1" type="ORF">FDG2_4261</name>
</gene>
<accession>A0A1C3P4K7</accession>
<name>A0A1C3P4K7_9ACTN</name>
<dbReference type="AlphaFoldDB" id="A0A1C3P4K7"/>
<evidence type="ECO:0000313" key="2">
    <source>
        <dbReference type="Proteomes" id="UP000199013"/>
    </source>
</evidence>
<protein>
    <submittedName>
        <fullName evidence="1">Uncharacterized protein</fullName>
    </submittedName>
</protein>